<dbReference type="Proteomes" id="UP000179935">
    <property type="component" value="Unassembled WGS sequence"/>
</dbReference>
<comment type="caution">
    <text evidence="4">The sequence shown here is derived from an EMBL/GenBank/DDBJ whole genome shotgun (WGS) entry which is preliminary data.</text>
</comment>
<dbReference type="STRING" id="1428652.BIV24_22640"/>
<evidence type="ECO:0000313" key="5">
    <source>
        <dbReference type="Proteomes" id="UP000179935"/>
    </source>
</evidence>
<evidence type="ECO:0000313" key="4">
    <source>
        <dbReference type="EMBL" id="OIJ88369.1"/>
    </source>
</evidence>
<dbReference type="Gene3D" id="1.10.10.2840">
    <property type="entry name" value="PucR C-terminal helix-turn-helix domain"/>
    <property type="match status" value="1"/>
</dbReference>
<reference evidence="4 5" key="1">
    <citation type="submission" date="2016-10" db="EMBL/GenBank/DDBJ databases">
        <title>Genome sequence of Streptomyces sp. MUSC 93.</title>
        <authorList>
            <person name="Lee L.-H."/>
            <person name="Ser H.-L."/>
            <person name="Law J.W.-F."/>
        </authorList>
    </citation>
    <scope>NUCLEOTIDE SEQUENCE [LARGE SCALE GENOMIC DNA]</scope>
    <source>
        <strain evidence="4 5">MUSC 93</strain>
    </source>
</reference>
<dbReference type="Pfam" id="PF13556">
    <property type="entry name" value="HTH_30"/>
    <property type="match status" value="1"/>
</dbReference>
<evidence type="ECO:0008006" key="6">
    <source>
        <dbReference type="Google" id="ProtNLM"/>
    </source>
</evidence>
<feature type="domain" description="CdaR GGDEF-like" evidence="3">
    <location>
        <begin position="172"/>
        <end position="293"/>
    </location>
</feature>
<feature type="domain" description="PucR C-terminal helix-turn-helix" evidence="2">
    <location>
        <begin position="344"/>
        <end position="402"/>
    </location>
</feature>
<dbReference type="PANTHER" id="PTHR33744:SF17">
    <property type="entry name" value="CONSERVED PROTEIN"/>
    <property type="match status" value="1"/>
</dbReference>
<gene>
    <name evidence="4" type="ORF">BIV24_22640</name>
</gene>
<dbReference type="PANTHER" id="PTHR33744">
    <property type="entry name" value="CARBOHYDRATE DIACID REGULATOR"/>
    <property type="match status" value="1"/>
</dbReference>
<dbReference type="Pfam" id="PF17853">
    <property type="entry name" value="GGDEF_2"/>
    <property type="match status" value="1"/>
</dbReference>
<keyword evidence="5" id="KW-1185">Reference proteome</keyword>
<sequence length="413" mass="46090">MFIMYPELQHLVDSLATALSRPATVEDRRQRLVVYSRHSELPDAVRRASILQRHVSAEVLAWLGRFELAKARHPVRIPGNVSLGMLPRVCVPIRHHDLLLGYVWLIESDKSMSSEEMTLAETATQDFALALYREVLFGELASHRETEAIRNLLLCGSDVQADAARALIDGGHFDPSLGVVVLVARPVLTPDTEPDDRVWLALERALVNTRHRLPARHAVHLVSHSDGVLLFGTEGEADELTVNRWASQFDHALQTALAGLEQVSSSLIGVGQPRPELAQARGSYLEADQAARIAASMPDVTRIARWSQLGIYRVLAQLLSQDPGELVLHPGLERLFTNPEALPLLQTLETYLDLSGNARATSERLKLHRTSLYYRIQRFEHLADANLKDGNERLCLHLGLKIARFTGRYRPVG</sequence>
<dbReference type="InterPro" id="IPR051448">
    <property type="entry name" value="CdaR-like_regulators"/>
</dbReference>
<proteinExistence type="inferred from homology"/>
<dbReference type="InterPro" id="IPR042070">
    <property type="entry name" value="PucR_C-HTH_sf"/>
</dbReference>
<evidence type="ECO:0000259" key="2">
    <source>
        <dbReference type="Pfam" id="PF13556"/>
    </source>
</evidence>
<organism evidence="4 5">
    <name type="scientific">Streptomyces colonosanans</name>
    <dbReference type="NCBI Taxonomy" id="1428652"/>
    <lineage>
        <taxon>Bacteria</taxon>
        <taxon>Bacillati</taxon>
        <taxon>Actinomycetota</taxon>
        <taxon>Actinomycetes</taxon>
        <taxon>Kitasatosporales</taxon>
        <taxon>Streptomycetaceae</taxon>
        <taxon>Streptomyces</taxon>
    </lineage>
</organism>
<name>A0A1S2P3I3_9ACTN</name>
<evidence type="ECO:0000256" key="1">
    <source>
        <dbReference type="ARBA" id="ARBA00006754"/>
    </source>
</evidence>
<protein>
    <recommendedName>
        <fullName evidence="6">PucR C-terminal helix-turn-helix domain-containing protein</fullName>
    </recommendedName>
</protein>
<dbReference type="AlphaFoldDB" id="A0A1S2P3I3"/>
<dbReference type="InterPro" id="IPR025736">
    <property type="entry name" value="PucR_C-HTH_dom"/>
</dbReference>
<accession>A0A1S2P3I3</accession>
<comment type="similarity">
    <text evidence="1">Belongs to the CdaR family.</text>
</comment>
<evidence type="ECO:0000259" key="3">
    <source>
        <dbReference type="Pfam" id="PF17853"/>
    </source>
</evidence>
<dbReference type="InterPro" id="IPR041522">
    <property type="entry name" value="CdaR_GGDEF"/>
</dbReference>
<dbReference type="EMBL" id="MLYP01000058">
    <property type="protein sequence ID" value="OIJ88369.1"/>
    <property type="molecule type" value="Genomic_DNA"/>
</dbReference>